<evidence type="ECO:0000313" key="3">
    <source>
        <dbReference type="EMBL" id="MBZ1350151.1"/>
    </source>
</evidence>
<dbReference type="InterPro" id="IPR001296">
    <property type="entry name" value="Glyco_trans_1"/>
</dbReference>
<protein>
    <submittedName>
        <fullName evidence="3">Glycosyltransferase family 4 protein</fullName>
    </submittedName>
</protein>
<accession>A0A953T461</accession>
<dbReference type="InterPro" id="IPR050194">
    <property type="entry name" value="Glycosyltransferase_grp1"/>
</dbReference>
<evidence type="ECO:0000313" key="4">
    <source>
        <dbReference type="Proteomes" id="UP000739565"/>
    </source>
</evidence>
<dbReference type="SUPFAM" id="SSF53756">
    <property type="entry name" value="UDP-Glycosyltransferase/glycogen phosphorylase"/>
    <property type="match status" value="1"/>
</dbReference>
<sequence>MKILLVTDSYPPEIRSASHLMLELAQELSHRGHEVTVITTWPEYNLDQSISKKSYNEIEVEDRIRVIRIKTLPHHNVGYLVRGIAQLIMPWQFLRKLRRYEVKPDAVIVYSPPLPLALVGSALRRKGVRYLLNVQDIFPQNAIDLGILKRPLQIKFFQALEKYAYKTADVVTVHSKGNLTALEAAHPNIRNHFKILHNWVDIGHHTPTESIESNELEDFRAKWDLKQRYVAVFAGVMGPSQHLDLILNVAEQMKDRSDLLFLLVGDGKEKSRLQALALTKNLSNVRFEGFVSREAYPRLLDACTIGLVCLSPQNRTPVVPGKILGHMAAGLPIAAFLHTTSDGHQLIQDAACGVSSDSGDLGACVAAMTELLTNDETLSAIGKSGQDYAVAHFSKEVCVTQLEEMLVG</sequence>
<dbReference type="Pfam" id="PF00534">
    <property type="entry name" value="Glycos_transf_1"/>
    <property type="match status" value="1"/>
</dbReference>
<reference evidence="3" key="1">
    <citation type="submission" date="2021-07" db="EMBL/GenBank/DDBJ databases">
        <title>New genus and species of the family Alcaligenaceae.</title>
        <authorList>
            <person name="Hahn M.W."/>
        </authorList>
    </citation>
    <scope>NUCLEOTIDE SEQUENCE</scope>
    <source>
        <strain evidence="3">LF4-65</strain>
    </source>
</reference>
<feature type="domain" description="Glycosyltransferase subfamily 4-like N-terminal" evidence="2">
    <location>
        <begin position="21"/>
        <end position="180"/>
    </location>
</feature>
<evidence type="ECO:0000259" key="2">
    <source>
        <dbReference type="Pfam" id="PF13579"/>
    </source>
</evidence>
<gene>
    <name evidence="3" type="ORF">KZZ10_05790</name>
</gene>
<dbReference type="Pfam" id="PF13579">
    <property type="entry name" value="Glyco_trans_4_4"/>
    <property type="match status" value="1"/>
</dbReference>
<dbReference type="Proteomes" id="UP000739565">
    <property type="component" value="Unassembled WGS sequence"/>
</dbReference>
<dbReference type="InterPro" id="IPR028098">
    <property type="entry name" value="Glyco_trans_4-like_N"/>
</dbReference>
<dbReference type="PANTHER" id="PTHR45947:SF3">
    <property type="entry name" value="SULFOQUINOVOSYL TRANSFERASE SQD2"/>
    <property type="match status" value="1"/>
</dbReference>
<proteinExistence type="predicted"/>
<evidence type="ECO:0000259" key="1">
    <source>
        <dbReference type="Pfam" id="PF00534"/>
    </source>
</evidence>
<feature type="domain" description="Glycosyl transferase family 1" evidence="1">
    <location>
        <begin position="218"/>
        <end position="386"/>
    </location>
</feature>
<dbReference type="EMBL" id="JAHXRI010000006">
    <property type="protein sequence ID" value="MBZ1350151.1"/>
    <property type="molecule type" value="Genomic_DNA"/>
</dbReference>
<dbReference type="CDD" id="cd03794">
    <property type="entry name" value="GT4_WbuB-like"/>
    <property type="match status" value="1"/>
</dbReference>
<name>A0A953T461_9BURK</name>
<organism evidence="3 4">
    <name type="scientific">Zwartia hollandica</name>
    <dbReference type="NCBI Taxonomy" id="324606"/>
    <lineage>
        <taxon>Bacteria</taxon>
        <taxon>Pseudomonadati</taxon>
        <taxon>Pseudomonadota</taxon>
        <taxon>Betaproteobacteria</taxon>
        <taxon>Burkholderiales</taxon>
        <taxon>Alcaligenaceae</taxon>
        <taxon>Zwartia</taxon>
    </lineage>
</organism>
<keyword evidence="4" id="KW-1185">Reference proteome</keyword>
<comment type="caution">
    <text evidence="3">The sequence shown here is derived from an EMBL/GenBank/DDBJ whole genome shotgun (WGS) entry which is preliminary data.</text>
</comment>
<dbReference type="AlphaFoldDB" id="A0A953T461"/>
<dbReference type="GO" id="GO:0016758">
    <property type="term" value="F:hexosyltransferase activity"/>
    <property type="evidence" value="ECO:0007669"/>
    <property type="project" value="TreeGrafter"/>
</dbReference>
<dbReference type="Gene3D" id="3.40.50.2000">
    <property type="entry name" value="Glycogen Phosphorylase B"/>
    <property type="match status" value="2"/>
</dbReference>
<dbReference type="RefSeq" id="WP_311133540.1">
    <property type="nucleotide sequence ID" value="NZ_JAHXRI010000006.1"/>
</dbReference>
<dbReference type="PANTHER" id="PTHR45947">
    <property type="entry name" value="SULFOQUINOVOSYL TRANSFERASE SQD2"/>
    <property type="match status" value="1"/>
</dbReference>